<dbReference type="HOGENOM" id="CLU_000288_1_2_1"/>
<dbReference type="GO" id="GO:0030010">
    <property type="term" value="P:establishment of cell polarity"/>
    <property type="evidence" value="ECO:0007669"/>
    <property type="project" value="Ensembl"/>
</dbReference>
<keyword evidence="11" id="KW-0418">Kinase</keyword>
<dbReference type="GO" id="GO:0120163">
    <property type="term" value="P:negative regulation of cold-induced thermogenesis"/>
    <property type="evidence" value="ECO:0007669"/>
    <property type="project" value="Ensembl"/>
</dbReference>
<evidence type="ECO:0000256" key="17">
    <source>
        <dbReference type="SAM" id="MobiDB-lite"/>
    </source>
</evidence>
<dbReference type="SUPFAM" id="SSF56112">
    <property type="entry name" value="Protein kinase-like (PK-like)"/>
    <property type="match status" value="1"/>
</dbReference>
<dbReference type="GO" id="GO:1902554">
    <property type="term" value="C:serine/threonine protein kinase complex"/>
    <property type="evidence" value="ECO:0007669"/>
    <property type="project" value="Ensembl"/>
</dbReference>
<dbReference type="GO" id="GO:1904262">
    <property type="term" value="P:negative regulation of TORC1 signaling"/>
    <property type="evidence" value="ECO:0007669"/>
    <property type="project" value="Ensembl"/>
</dbReference>
<dbReference type="GO" id="GO:0030511">
    <property type="term" value="P:positive regulation of transforming growth factor beta receptor signaling pathway"/>
    <property type="evidence" value="ECO:0007669"/>
    <property type="project" value="Ensembl"/>
</dbReference>
<evidence type="ECO:0000256" key="10">
    <source>
        <dbReference type="ARBA" id="ARBA00022741"/>
    </source>
</evidence>
<dbReference type="PROSITE" id="PS00108">
    <property type="entry name" value="PROTEIN_KINASE_ST"/>
    <property type="match status" value="1"/>
</dbReference>
<reference evidence="19" key="3">
    <citation type="submission" date="2025-09" db="UniProtKB">
        <authorList>
            <consortium name="Ensembl"/>
        </authorList>
    </citation>
    <scope>IDENTIFICATION</scope>
</reference>
<dbReference type="Ensembl" id="ENSFALT00000014665.2">
    <property type="protein sequence ID" value="ENSFALP00000014602.2"/>
    <property type="gene ID" value="ENSFALG00000013990.2"/>
</dbReference>
<dbReference type="GO" id="GO:0090090">
    <property type="term" value="P:negative regulation of canonical Wnt signaling pathway"/>
    <property type="evidence" value="ECO:0007669"/>
    <property type="project" value="Ensembl"/>
</dbReference>
<dbReference type="GO" id="GO:0010508">
    <property type="term" value="P:positive regulation of autophagy"/>
    <property type="evidence" value="ECO:0007669"/>
    <property type="project" value="Ensembl"/>
</dbReference>
<dbReference type="GO" id="GO:0050772">
    <property type="term" value="P:positive regulation of axonogenesis"/>
    <property type="evidence" value="ECO:0007669"/>
    <property type="project" value="Ensembl"/>
</dbReference>
<dbReference type="AlphaFoldDB" id="U3KHU8"/>
<dbReference type="Pfam" id="PF00069">
    <property type="entry name" value="Pkinase"/>
    <property type="match status" value="1"/>
</dbReference>
<dbReference type="InterPro" id="IPR000719">
    <property type="entry name" value="Prot_kinase_dom"/>
</dbReference>
<organism evidence="19 20">
    <name type="scientific">Ficedula albicollis</name>
    <name type="common">Collared flycatcher</name>
    <name type="synonym">Muscicapa albicollis</name>
    <dbReference type="NCBI Taxonomy" id="59894"/>
    <lineage>
        <taxon>Eukaryota</taxon>
        <taxon>Metazoa</taxon>
        <taxon>Chordata</taxon>
        <taxon>Craniata</taxon>
        <taxon>Vertebrata</taxon>
        <taxon>Euteleostomi</taxon>
        <taxon>Archelosauria</taxon>
        <taxon>Archosauria</taxon>
        <taxon>Dinosauria</taxon>
        <taxon>Saurischia</taxon>
        <taxon>Theropoda</taxon>
        <taxon>Coelurosauria</taxon>
        <taxon>Aves</taxon>
        <taxon>Neognathae</taxon>
        <taxon>Neoaves</taxon>
        <taxon>Telluraves</taxon>
        <taxon>Australaves</taxon>
        <taxon>Passeriformes</taxon>
        <taxon>Muscicapidae</taxon>
        <taxon>Ficedula</taxon>
    </lineage>
</organism>
<dbReference type="GO" id="GO:0001894">
    <property type="term" value="P:tissue homeostasis"/>
    <property type="evidence" value="ECO:0007669"/>
    <property type="project" value="Ensembl"/>
</dbReference>
<dbReference type="STRING" id="59894.ENSFALP00000014602"/>
<evidence type="ECO:0000313" key="20">
    <source>
        <dbReference type="Proteomes" id="UP000016665"/>
    </source>
</evidence>
<dbReference type="PANTHER" id="PTHR24346">
    <property type="entry name" value="MAP/MICROTUBULE AFFINITY-REGULATING KINASE"/>
    <property type="match status" value="1"/>
</dbReference>
<comment type="cofactor">
    <cofactor evidence="1">
        <name>Mn(2+)</name>
        <dbReference type="ChEBI" id="CHEBI:29035"/>
    </cofactor>
</comment>
<evidence type="ECO:0000259" key="18">
    <source>
        <dbReference type="PROSITE" id="PS50011"/>
    </source>
</evidence>
<evidence type="ECO:0000256" key="16">
    <source>
        <dbReference type="ARBA" id="ARBA00048679"/>
    </source>
</evidence>
<evidence type="ECO:0000256" key="5">
    <source>
        <dbReference type="ARBA" id="ARBA00012513"/>
    </source>
</evidence>
<dbReference type="GO" id="GO:0004674">
    <property type="term" value="F:protein serine/threonine kinase activity"/>
    <property type="evidence" value="ECO:0007669"/>
    <property type="project" value="UniProtKB-KW"/>
</dbReference>
<dbReference type="GeneTree" id="ENSGT00940000158050"/>
<dbReference type="eggNOG" id="KOG0583">
    <property type="taxonomic scope" value="Eukaryota"/>
</dbReference>
<evidence type="ECO:0000256" key="14">
    <source>
        <dbReference type="ARBA" id="ARBA00023211"/>
    </source>
</evidence>
<dbReference type="Gene3D" id="1.10.510.10">
    <property type="entry name" value="Transferase(Phosphotransferase) domain 1"/>
    <property type="match status" value="1"/>
</dbReference>
<dbReference type="InterPro" id="IPR039154">
    <property type="entry name" value="LKB1_c"/>
</dbReference>
<dbReference type="GO" id="GO:0030275">
    <property type="term" value="F:LRR domain binding"/>
    <property type="evidence" value="ECO:0007669"/>
    <property type="project" value="Ensembl"/>
</dbReference>
<dbReference type="PROSITE" id="PS50011">
    <property type="entry name" value="PROTEIN_KINASE_DOM"/>
    <property type="match status" value="1"/>
</dbReference>
<name>U3KHU8_FICAL</name>
<dbReference type="GO" id="GO:0034504">
    <property type="term" value="P:protein localization to nucleus"/>
    <property type="evidence" value="ECO:0007669"/>
    <property type="project" value="Ensembl"/>
</dbReference>
<evidence type="ECO:0000256" key="3">
    <source>
        <dbReference type="ARBA" id="ARBA00004496"/>
    </source>
</evidence>
<feature type="region of interest" description="Disordered" evidence="17">
    <location>
        <begin position="405"/>
        <end position="471"/>
    </location>
</feature>
<dbReference type="EC" id="2.7.11.1" evidence="5"/>
<keyword evidence="14" id="KW-0464">Manganese</keyword>
<dbReference type="GO" id="GO:0030295">
    <property type="term" value="F:protein kinase activator activity"/>
    <property type="evidence" value="ECO:0007669"/>
    <property type="project" value="Ensembl"/>
</dbReference>
<dbReference type="InterPro" id="IPR008271">
    <property type="entry name" value="Ser/Thr_kinase_AS"/>
</dbReference>
<dbReference type="GO" id="GO:0001944">
    <property type="term" value="P:vasculature development"/>
    <property type="evidence" value="ECO:0007669"/>
    <property type="project" value="Ensembl"/>
</dbReference>
<proteinExistence type="inferred from homology"/>
<dbReference type="Gene3D" id="3.30.200.20">
    <property type="entry name" value="Phosphorylase Kinase, domain 1"/>
    <property type="match status" value="1"/>
</dbReference>
<evidence type="ECO:0000256" key="12">
    <source>
        <dbReference type="ARBA" id="ARBA00022840"/>
    </source>
</evidence>
<gene>
    <name evidence="19" type="primary">STK11</name>
</gene>
<dbReference type="GO" id="GO:0070314">
    <property type="term" value="P:G1 to G0 transition"/>
    <property type="evidence" value="ECO:0007669"/>
    <property type="project" value="Ensembl"/>
</dbReference>
<comment type="subcellular location">
    <subcellularLocation>
        <location evidence="3">Cytoplasm</location>
    </subcellularLocation>
</comment>
<comment type="similarity">
    <text evidence="4">Belongs to the protein kinase superfamily. CAMK Ser/Thr protein kinase family. LKB1 subfamily.</text>
</comment>
<dbReference type="GO" id="GO:1900182">
    <property type="term" value="P:positive regulation of protein localization to nucleus"/>
    <property type="evidence" value="ECO:0007669"/>
    <property type="project" value="Ensembl"/>
</dbReference>
<keyword evidence="12" id="KW-0067">ATP-binding</keyword>
<keyword evidence="6" id="KW-0963">Cytoplasm</keyword>
<dbReference type="GO" id="GO:0072332">
    <property type="term" value="P:intrinsic apoptotic signaling pathway by p53 class mediator"/>
    <property type="evidence" value="ECO:0007669"/>
    <property type="project" value="Ensembl"/>
</dbReference>
<evidence type="ECO:0000256" key="9">
    <source>
        <dbReference type="ARBA" id="ARBA00022723"/>
    </source>
</evidence>
<dbReference type="GO" id="GO:0050852">
    <property type="term" value="P:T cell receptor signaling pathway"/>
    <property type="evidence" value="ECO:0007669"/>
    <property type="project" value="Ensembl"/>
</dbReference>
<evidence type="ECO:0000256" key="11">
    <source>
        <dbReference type="ARBA" id="ARBA00022777"/>
    </source>
</evidence>
<dbReference type="GO" id="GO:0051896">
    <property type="term" value="P:regulation of phosphatidylinositol 3-kinase/protein kinase B signal transduction"/>
    <property type="evidence" value="ECO:0007669"/>
    <property type="project" value="Ensembl"/>
</dbReference>
<dbReference type="GO" id="GO:0016020">
    <property type="term" value="C:membrane"/>
    <property type="evidence" value="ECO:0007669"/>
    <property type="project" value="Ensembl"/>
</dbReference>
<dbReference type="GO" id="GO:0048814">
    <property type="term" value="P:regulation of dendrite morphogenesis"/>
    <property type="evidence" value="ECO:0007669"/>
    <property type="project" value="Ensembl"/>
</dbReference>
<dbReference type="CDD" id="cd14119">
    <property type="entry name" value="STKc_LKB1"/>
    <property type="match status" value="1"/>
</dbReference>
<dbReference type="GO" id="GO:0002039">
    <property type="term" value="F:p53 binding"/>
    <property type="evidence" value="ECO:0007669"/>
    <property type="project" value="Ensembl"/>
</dbReference>
<keyword evidence="10" id="KW-0547">Nucleotide-binding</keyword>
<dbReference type="FunFam" id="1.10.510.10:FF:000245">
    <property type="entry name" value="serine/threonine-protein kinase STK11"/>
    <property type="match status" value="1"/>
</dbReference>
<evidence type="ECO:0000256" key="2">
    <source>
        <dbReference type="ARBA" id="ARBA00001946"/>
    </source>
</evidence>
<evidence type="ECO:0000256" key="13">
    <source>
        <dbReference type="ARBA" id="ARBA00022842"/>
    </source>
</evidence>
<keyword evidence="13" id="KW-0460">Magnesium</keyword>
<dbReference type="GO" id="GO:0140535">
    <property type="term" value="C:intracellular protein-containing complex"/>
    <property type="evidence" value="ECO:0007669"/>
    <property type="project" value="Ensembl"/>
</dbReference>
<reference evidence="19 20" key="1">
    <citation type="journal article" date="2012" name="Nature">
        <title>The genomic landscape of species divergence in Ficedula flycatchers.</title>
        <authorList>
            <person name="Ellegren H."/>
            <person name="Smeds L."/>
            <person name="Burri R."/>
            <person name="Olason P.I."/>
            <person name="Backstrom N."/>
            <person name="Kawakami T."/>
            <person name="Kunstner A."/>
            <person name="Makinen H."/>
            <person name="Nadachowska-Brzyska K."/>
            <person name="Qvarnstrom A."/>
            <person name="Uebbing S."/>
            <person name="Wolf J.B."/>
        </authorList>
    </citation>
    <scope>NUCLEOTIDE SEQUENCE [LARGE SCALE GENOMIC DNA]</scope>
</reference>
<accession>U3KHU8</accession>
<dbReference type="GO" id="GO:0045059">
    <property type="term" value="P:positive thymic T cell selection"/>
    <property type="evidence" value="ECO:0007669"/>
    <property type="project" value="Ensembl"/>
</dbReference>
<sequence length="471" mass="52549">MSCWDQDFKCVPNIWALKELCLSVFGPLWQPWLEPSALSLHAAGSPQPHTDTGCSSCANLIHFSPLVIPIIRLVCHVHRTLGSFAVASSISTQLLVASSKSRAEKRVSGLNFGSEIIHTAQASLKDQEIQLLRRLRHKNVIQLVDVLYNEEKQKMYMVMEYCVCGMQEMLDSVPEKRFPVFQAHGYFCQLIDGLEYLHSQGIVHKDIKPGNLLLTTNGTLKISDLGVAEALHPFAEDDTCRTSQGSPAFQPPEIANGLDTFSGFKVDIWSAGVTLYNITTGLYPFEGDNIYKLFENIGKGDYTIPEDCGPPLSDLLRGMLEYDPAKRFSIQQIRQHNWFRKKHAQAEALVPIPPSPETKDRWRSMTAVPYLEDLHGYNEEEDDDLYDIEDDIIYTQDFTVPGQVPEEEEAGQNGQSRGRGLPKAVCMNGTEPGQLSARAKGERRASASSNPSRKACSASSKIRKLSTCKQQ</sequence>
<dbReference type="GO" id="GO:0097484">
    <property type="term" value="P:dendrite extension"/>
    <property type="evidence" value="ECO:0007669"/>
    <property type="project" value="Ensembl"/>
</dbReference>
<keyword evidence="20" id="KW-1185">Reference proteome</keyword>
<evidence type="ECO:0000256" key="4">
    <source>
        <dbReference type="ARBA" id="ARBA00009985"/>
    </source>
</evidence>
<dbReference type="GO" id="GO:0005829">
    <property type="term" value="C:cytosol"/>
    <property type="evidence" value="ECO:0007669"/>
    <property type="project" value="Ensembl"/>
</dbReference>
<dbReference type="Proteomes" id="UP000016665">
    <property type="component" value="Chromosome 28"/>
</dbReference>
<keyword evidence="7" id="KW-0723">Serine/threonine-protein kinase</keyword>
<dbReference type="InterPro" id="IPR011009">
    <property type="entry name" value="Kinase-like_dom_sf"/>
</dbReference>
<dbReference type="GO" id="GO:0005929">
    <property type="term" value="C:cilium"/>
    <property type="evidence" value="ECO:0007669"/>
    <property type="project" value="Ensembl"/>
</dbReference>
<comment type="catalytic activity">
    <reaction evidence="16">
        <text>L-seryl-[protein] + ATP = O-phospho-L-seryl-[protein] + ADP + H(+)</text>
        <dbReference type="Rhea" id="RHEA:17989"/>
        <dbReference type="Rhea" id="RHEA-COMP:9863"/>
        <dbReference type="Rhea" id="RHEA-COMP:11604"/>
        <dbReference type="ChEBI" id="CHEBI:15378"/>
        <dbReference type="ChEBI" id="CHEBI:29999"/>
        <dbReference type="ChEBI" id="CHEBI:30616"/>
        <dbReference type="ChEBI" id="CHEBI:83421"/>
        <dbReference type="ChEBI" id="CHEBI:456216"/>
        <dbReference type="EC" id="2.7.11.1"/>
    </reaction>
</comment>
<evidence type="ECO:0000256" key="8">
    <source>
        <dbReference type="ARBA" id="ARBA00022679"/>
    </source>
</evidence>
<dbReference type="GO" id="GO:0042593">
    <property type="term" value="P:glucose homeostasis"/>
    <property type="evidence" value="ECO:0007669"/>
    <property type="project" value="Ensembl"/>
</dbReference>
<keyword evidence="8" id="KW-0808">Transferase</keyword>
<dbReference type="GO" id="GO:0030308">
    <property type="term" value="P:negative regulation of cell growth"/>
    <property type="evidence" value="ECO:0007669"/>
    <property type="project" value="Ensembl"/>
</dbReference>
<dbReference type="GO" id="GO:0007409">
    <property type="term" value="P:axonogenesis"/>
    <property type="evidence" value="ECO:0007669"/>
    <property type="project" value="Ensembl"/>
</dbReference>
<evidence type="ECO:0000256" key="15">
    <source>
        <dbReference type="ARBA" id="ARBA00047899"/>
    </source>
</evidence>
<feature type="compositionally biased region" description="Basic residues" evidence="17">
    <location>
        <begin position="461"/>
        <end position="471"/>
    </location>
</feature>
<dbReference type="GO" id="GO:0000287">
    <property type="term" value="F:magnesium ion binding"/>
    <property type="evidence" value="ECO:0007669"/>
    <property type="project" value="Ensembl"/>
</dbReference>
<dbReference type="GO" id="GO:0005813">
    <property type="term" value="C:centrosome"/>
    <property type="evidence" value="ECO:0007669"/>
    <property type="project" value="Ensembl"/>
</dbReference>
<evidence type="ECO:0000256" key="1">
    <source>
        <dbReference type="ARBA" id="ARBA00001936"/>
    </source>
</evidence>
<reference evidence="19" key="2">
    <citation type="submission" date="2025-08" db="UniProtKB">
        <authorList>
            <consortium name="Ensembl"/>
        </authorList>
    </citation>
    <scope>IDENTIFICATION</scope>
</reference>
<dbReference type="GO" id="GO:0010212">
    <property type="term" value="P:response to ionizing radiation"/>
    <property type="evidence" value="ECO:0007669"/>
    <property type="project" value="Ensembl"/>
</dbReference>
<comment type="catalytic activity">
    <reaction evidence="15">
        <text>L-threonyl-[protein] + ATP = O-phospho-L-threonyl-[protein] + ADP + H(+)</text>
        <dbReference type="Rhea" id="RHEA:46608"/>
        <dbReference type="Rhea" id="RHEA-COMP:11060"/>
        <dbReference type="Rhea" id="RHEA-COMP:11605"/>
        <dbReference type="ChEBI" id="CHEBI:15378"/>
        <dbReference type="ChEBI" id="CHEBI:30013"/>
        <dbReference type="ChEBI" id="CHEBI:30616"/>
        <dbReference type="ChEBI" id="CHEBI:61977"/>
        <dbReference type="ChEBI" id="CHEBI:456216"/>
        <dbReference type="EC" id="2.7.11.1"/>
    </reaction>
</comment>
<evidence type="ECO:0000313" key="19">
    <source>
        <dbReference type="Ensembl" id="ENSFALP00000014602.2"/>
    </source>
</evidence>
<dbReference type="GO" id="GO:0071493">
    <property type="term" value="P:cellular response to UV-B"/>
    <property type="evidence" value="ECO:0007669"/>
    <property type="project" value="Ensembl"/>
</dbReference>
<dbReference type="SMART" id="SM00220">
    <property type="entry name" value="S_TKc"/>
    <property type="match status" value="1"/>
</dbReference>
<dbReference type="PANTHER" id="PTHR24346:SF94">
    <property type="entry name" value="NON-SPECIFIC SERINE_THREONINE PROTEIN KINASE"/>
    <property type="match status" value="1"/>
</dbReference>
<dbReference type="GO" id="GO:0006974">
    <property type="term" value="P:DNA damage response"/>
    <property type="evidence" value="ECO:0007669"/>
    <property type="project" value="Ensembl"/>
</dbReference>
<keyword evidence="9" id="KW-0479">Metal-binding</keyword>
<feature type="domain" description="Protein kinase" evidence="18">
    <location>
        <begin position="75"/>
        <end position="339"/>
    </location>
</feature>
<dbReference type="GO" id="GO:0005739">
    <property type="term" value="C:mitochondrion"/>
    <property type="evidence" value="ECO:0007669"/>
    <property type="project" value="Ensembl"/>
</dbReference>
<evidence type="ECO:0000256" key="7">
    <source>
        <dbReference type="ARBA" id="ARBA00022527"/>
    </source>
</evidence>
<evidence type="ECO:0000256" key="6">
    <source>
        <dbReference type="ARBA" id="ARBA00022490"/>
    </source>
</evidence>
<dbReference type="GO" id="GO:1901610">
    <property type="term" value="P:positive regulation of vesicle transport along microtubule"/>
    <property type="evidence" value="ECO:0007669"/>
    <property type="project" value="Ensembl"/>
</dbReference>
<dbReference type="GO" id="GO:0043276">
    <property type="term" value="P:anoikis"/>
    <property type="evidence" value="ECO:0007669"/>
    <property type="project" value="Ensembl"/>
</dbReference>
<dbReference type="GO" id="GO:0005524">
    <property type="term" value="F:ATP binding"/>
    <property type="evidence" value="ECO:0007669"/>
    <property type="project" value="UniProtKB-KW"/>
</dbReference>
<dbReference type="GO" id="GO:0051645">
    <property type="term" value="P:Golgi localization"/>
    <property type="evidence" value="ECO:0007669"/>
    <property type="project" value="Ensembl"/>
</dbReference>
<dbReference type="GO" id="GO:0008285">
    <property type="term" value="P:negative regulation of cell population proliferation"/>
    <property type="evidence" value="ECO:0007669"/>
    <property type="project" value="Ensembl"/>
</dbReference>
<feature type="compositionally biased region" description="Polar residues" evidence="17">
    <location>
        <begin position="446"/>
        <end position="460"/>
    </location>
</feature>
<dbReference type="GO" id="GO:0005654">
    <property type="term" value="C:nucleoplasm"/>
    <property type="evidence" value="ECO:0007669"/>
    <property type="project" value="Ensembl"/>
</dbReference>
<protein>
    <recommendedName>
        <fullName evidence="5">non-specific serine/threonine protein kinase</fullName>
        <ecNumber evidence="5">2.7.11.1</ecNumber>
    </recommendedName>
</protein>
<comment type="cofactor">
    <cofactor evidence="2">
        <name>Mg(2+)</name>
        <dbReference type="ChEBI" id="CHEBI:18420"/>
    </cofactor>
</comment>